<protein>
    <submittedName>
        <fullName evidence="3">Trypsin-like peptidase domain-containing protein</fullName>
    </submittedName>
</protein>
<evidence type="ECO:0000259" key="2">
    <source>
        <dbReference type="Pfam" id="PF24883"/>
    </source>
</evidence>
<dbReference type="Pfam" id="PF24883">
    <property type="entry name" value="NPHP3_N"/>
    <property type="match status" value="1"/>
</dbReference>
<feature type="domain" description="Nephrocystin 3-like N-terminal" evidence="2">
    <location>
        <begin position="281"/>
        <end position="416"/>
    </location>
</feature>
<proteinExistence type="predicted"/>
<keyword evidence="1" id="KW-0677">Repeat</keyword>
<evidence type="ECO:0000256" key="1">
    <source>
        <dbReference type="ARBA" id="ARBA00022737"/>
    </source>
</evidence>
<dbReference type="InterPro" id="IPR043504">
    <property type="entry name" value="Peptidase_S1_PA_chymotrypsin"/>
</dbReference>
<reference evidence="3 4" key="1">
    <citation type="submission" date="2024-06" db="EMBL/GenBank/DDBJ databases">
        <title>The Natural Products Discovery Center: Release of the First 8490 Sequenced Strains for Exploring Actinobacteria Biosynthetic Diversity.</title>
        <authorList>
            <person name="Kalkreuter E."/>
            <person name="Kautsar S.A."/>
            <person name="Yang D."/>
            <person name="Bader C.D."/>
            <person name="Teijaro C.N."/>
            <person name="Fluegel L."/>
            <person name="Davis C.M."/>
            <person name="Simpson J.R."/>
            <person name="Lauterbach L."/>
            <person name="Steele A.D."/>
            <person name="Gui C."/>
            <person name="Meng S."/>
            <person name="Li G."/>
            <person name="Viehrig K."/>
            <person name="Ye F."/>
            <person name="Su P."/>
            <person name="Kiefer A.F."/>
            <person name="Nichols A."/>
            <person name="Cepeda A.J."/>
            <person name="Yan W."/>
            <person name="Fan B."/>
            <person name="Jiang Y."/>
            <person name="Adhikari A."/>
            <person name="Zheng C.-J."/>
            <person name="Schuster L."/>
            <person name="Cowan T.M."/>
            <person name="Smanski M.J."/>
            <person name="Chevrette M.G."/>
            <person name="De Carvalho L.P.S."/>
            <person name="Shen B."/>
        </authorList>
    </citation>
    <scope>NUCLEOTIDE SEQUENCE [LARGE SCALE GENOMIC DNA]</scope>
    <source>
        <strain evidence="3 4">NPDC000234</strain>
    </source>
</reference>
<dbReference type="SUPFAM" id="SSF50494">
    <property type="entry name" value="Trypsin-like serine proteases"/>
    <property type="match status" value="1"/>
</dbReference>
<evidence type="ECO:0000313" key="3">
    <source>
        <dbReference type="EMBL" id="MER7184849.1"/>
    </source>
</evidence>
<dbReference type="Pfam" id="PF13365">
    <property type="entry name" value="Trypsin_2"/>
    <property type="match status" value="1"/>
</dbReference>
<sequence length="1412" mass="151947">MASADRGLRAERVAEIRVGPPGRPARRGTGYLVAARKVLTAAHLVETVEDAQAVTVRFQADRPGEQVVGATVCWRHARIDIAVLALDSEVQMPETPPVSYGRVGERDAVLRCTALGFPRFKLRTDDDGSRFRDAEHVHATCAVLSNRREGTLDLAVASSPADDPDPDRDAWEGMSGAAVFAGGHLVAVVTRHHRTDGPGRIAAVRVDRWSEGLNPVETEELAKCLGCSLAPEALSDAIPPAVPEWTREVYRAHLAGMAPAELKAREAELGELVSFCAGPDPYLWVQGPPWAGKSALAAWFALHPPQGIVPVWFFVTAGSTDQSDSSVYTATVIDQLAAIVGRDPAVVATPTARDGVRRLLLEEAAERVGRGGGTLLLVVDGLDEDQSLRSGGIGTSIASLLPDRPPPNVRVLVTSRTSPGLPVDVKGSHPLRRCRELRLSANEAAQHDEHEAKGELRRVLTGDRLPRDLVGLLVAARGPLTTDDLRVLTGEPNDALRRLLDSAFGRTVRVRDAHHGDGADGEDDHSDDLNLYVSGRGCVFTHETLFAAAQEELGPDVAPYLEMLHAWAEHFSGLGWPPDTPNYLLQPYGRRLALLRDADRLLAHATDVRRRDRLRQATGSDAAFLSEVTAARTTAREDDLPTRVVLAAVGDLVTRRNRTLHPGVPAVLARLGRTREAIGLARSVPDRLSRARALTGVAGVLADRDDLRAVRLAEEGVKLATPVVRTTLDRLVTLPSHPTGAATAVLAVQSAAAGVFARLGKEHEAVRLAFGWPWRLKVAYSELVKALTATARQVRVPAHADELCRMAEEIAERCEFDPDRVRSLVTVGQTWSALGSPDEADRLYDLVVRWVRQHRIDRPHVSAIAAEALREVRPRDAQRLTGAVHGPARYRLGMGTYDDVYALIAGNRLEDAERLLNYGPLPQRPGRGRSPWHREREPSSLYTGVSAVEQKELLLGDAWTMIARAWARDGRAKPAWEALAKSRSRPSLNRSGQQEVVQLLLKAGEDAIEELESFLLARHALGNGIGTDALVELAAHFAAGQPDHARYLVGEANRRRQGGSSSTQADPASLAVLAGALAAVDRLDDAERVLAEIEDRDVYVWGCAVASLAVAERDEARALGLCEKAAVASPRLSYYPLPEGMVAAVAQAMARTEIGERTEDFLGQWPTTDGFLSDYRGRAAVHAAAGLWPHAPEAARRLLGEVRLRKSTGDDVRASRLLVEVGPDGRGNLPRVEEVLDGGGSRRLFHEDEDVSLYALLEADSDPAAARQRLKDVLGRQRGSLTGGGPGAVATVALAALGDPDAAEECARGETQNHERALRLLCLAAHLAGMPGLAMAVPLLESPRQSLPVSTRLAVCLIPATPTPDLPRARALVAEALTLGAWVPALPVLAVLDPAAVLRVRDVVVAHLGLAG</sequence>
<dbReference type="InterPro" id="IPR056884">
    <property type="entry name" value="NPHP3-like_N"/>
</dbReference>
<dbReference type="RefSeq" id="WP_350787297.1">
    <property type="nucleotide sequence ID" value="NZ_JBEPEK010000373.1"/>
</dbReference>
<dbReference type="InterPro" id="IPR027417">
    <property type="entry name" value="P-loop_NTPase"/>
</dbReference>
<organism evidence="3 4">
    <name type="scientific">Streptomyces hyaluromycini</name>
    <dbReference type="NCBI Taxonomy" id="1377993"/>
    <lineage>
        <taxon>Bacteria</taxon>
        <taxon>Bacillati</taxon>
        <taxon>Actinomycetota</taxon>
        <taxon>Actinomycetes</taxon>
        <taxon>Kitasatosporales</taxon>
        <taxon>Streptomycetaceae</taxon>
        <taxon>Streptomyces</taxon>
    </lineage>
</organism>
<accession>A0ABV1X743</accession>
<dbReference type="InterPro" id="IPR009003">
    <property type="entry name" value="Peptidase_S1_PA"/>
</dbReference>
<dbReference type="Gene3D" id="2.40.10.10">
    <property type="entry name" value="Trypsin-like serine proteases"/>
    <property type="match status" value="1"/>
</dbReference>
<evidence type="ECO:0000313" key="4">
    <source>
        <dbReference type="Proteomes" id="UP001474181"/>
    </source>
</evidence>
<dbReference type="EMBL" id="JBEPEK010000373">
    <property type="protein sequence ID" value="MER7184849.1"/>
    <property type="molecule type" value="Genomic_DNA"/>
</dbReference>
<dbReference type="Proteomes" id="UP001474181">
    <property type="component" value="Unassembled WGS sequence"/>
</dbReference>
<keyword evidence="4" id="KW-1185">Reference proteome</keyword>
<dbReference type="Gene3D" id="3.40.50.300">
    <property type="entry name" value="P-loop containing nucleotide triphosphate hydrolases"/>
    <property type="match status" value="1"/>
</dbReference>
<comment type="caution">
    <text evidence="3">The sequence shown here is derived from an EMBL/GenBank/DDBJ whole genome shotgun (WGS) entry which is preliminary data.</text>
</comment>
<gene>
    <name evidence="3" type="ORF">ABT404_36205</name>
</gene>
<name>A0ABV1X743_9ACTN</name>